<keyword evidence="11" id="KW-1185">Reference proteome</keyword>
<organism evidence="10 11">
    <name type="scientific">Ceraceosorus guamensis</name>
    <dbReference type="NCBI Taxonomy" id="1522189"/>
    <lineage>
        <taxon>Eukaryota</taxon>
        <taxon>Fungi</taxon>
        <taxon>Dikarya</taxon>
        <taxon>Basidiomycota</taxon>
        <taxon>Ustilaginomycotina</taxon>
        <taxon>Exobasidiomycetes</taxon>
        <taxon>Ceraceosorales</taxon>
        <taxon>Ceraceosoraceae</taxon>
        <taxon>Ceraceosorus</taxon>
    </lineage>
</organism>
<feature type="compositionally biased region" description="Basic residues" evidence="8">
    <location>
        <begin position="143"/>
        <end position="154"/>
    </location>
</feature>
<dbReference type="Gene3D" id="4.10.1000.40">
    <property type="match status" value="3"/>
</dbReference>
<sequence length="688" mass="73284">MSLTIEANTPAAQALQTSIQSHLASRGWADKDDEVMAEYVVVMLSNSKSVDQVTAEMEEIIGNDFDPRNFGKWLEQEMCRGARDANQRDVVGSSGSSSREAPEIVESIRSGGTDEQRRSRSPKAERRKQELGYDQGPFSGERRRSRSPQRSKFGRRTDTYRPGAAQDRNRRFDFSNGQLRDDHFRSGPGLRAWGGQDHSARDQQYPHEHLPGEGNRTAMDSPAFASMPAVRQPPQSDEDAAMMSTSPPTGPRQLRVRGAAGAGGALFARAMAGAPHQDKADISGAQSAPSILSRFGVPDPRAGIFEPAQQTIPAQPAQHYVARPGVWAPQTSTNGSSAPLLQRLDPMLPNNQFSSSDAMSVDEGQPVQHSSDWPSQPASSGLCRYGLQCTNPMCSFAHPSPSAASAKGGPAANAQSEDPLVLDPTPCKFQASCTKRDCSRSHVSPAQLFLGGRNNASASTLSVDLSQTPCKFQAACTNAKCAYAHFDPNTGAAGPSPAARTLATTPTTPAEFSPANVPCKFGSACTRADCKFAHAQARDEPPGGEAKCRFGAGCTRGECGNEHANARSCNFIIITLNLASYDDTPQCSADCRFAHPLGRAIDIAGYSGLSNGSIGARPIDADAELAARRTQRFGVNSGSGQFSEDALKDEDGQPRIQDAEDDDIELVLPGSGGNTSGTTDRRSVQPVA</sequence>
<dbReference type="OrthoDB" id="438553at2759"/>
<feature type="region of interest" description="Disordered" evidence="8">
    <location>
        <begin position="632"/>
        <end position="688"/>
    </location>
</feature>
<dbReference type="PANTHER" id="PTHR14738:SF29">
    <property type="entry name" value="ZINC FINGER CCCH DOMAIN-CONTAINING PROTEIN 14"/>
    <property type="match status" value="1"/>
</dbReference>
<feature type="compositionally biased region" description="Basic and acidic residues" evidence="8">
    <location>
        <begin position="679"/>
        <end position="688"/>
    </location>
</feature>
<feature type="compositionally biased region" description="Basic and acidic residues" evidence="8">
    <location>
        <begin position="112"/>
        <end position="131"/>
    </location>
</feature>
<feature type="region of interest" description="Disordered" evidence="8">
    <location>
        <begin position="84"/>
        <end position="256"/>
    </location>
</feature>
<proteinExistence type="inferred from homology"/>
<dbReference type="Pfam" id="PF21803">
    <property type="entry name" value="Nab2-zf4"/>
    <property type="match status" value="1"/>
</dbReference>
<evidence type="ECO:0000259" key="9">
    <source>
        <dbReference type="Pfam" id="PF21803"/>
    </source>
</evidence>
<feature type="domain" description="Nab2 type CCCH zinc finger 4" evidence="9">
    <location>
        <begin position="383"/>
        <end position="399"/>
    </location>
</feature>
<feature type="region of interest" description="Disordered" evidence="8">
    <location>
        <begin position="349"/>
        <end position="376"/>
    </location>
</feature>
<dbReference type="PANTHER" id="PTHR14738">
    <property type="entry name" value="ZINC FINGER CCCH DOMAIN-CONTAINING PROTEIN 14"/>
    <property type="match status" value="1"/>
</dbReference>
<feature type="compositionally biased region" description="Polar residues" evidence="8">
    <location>
        <begin position="367"/>
        <end position="376"/>
    </location>
</feature>
<keyword evidence="5" id="KW-0863">Zinc-finger</keyword>
<evidence type="ECO:0000313" key="10">
    <source>
        <dbReference type="EMBL" id="PWN40053.1"/>
    </source>
</evidence>
<dbReference type="GO" id="GO:0005737">
    <property type="term" value="C:cytoplasm"/>
    <property type="evidence" value="ECO:0007669"/>
    <property type="project" value="TreeGrafter"/>
</dbReference>
<comment type="similarity">
    <text evidence="2">Belongs to the ZC3H14 family.</text>
</comment>
<dbReference type="Pfam" id="PF14608">
    <property type="entry name" value="zf-CCCH_2"/>
    <property type="match status" value="3"/>
</dbReference>
<evidence type="ECO:0000256" key="1">
    <source>
        <dbReference type="ARBA" id="ARBA00004123"/>
    </source>
</evidence>
<name>A0A316VUD8_9BASI</name>
<evidence type="ECO:0000256" key="7">
    <source>
        <dbReference type="ARBA" id="ARBA00023242"/>
    </source>
</evidence>
<comment type="subcellular location">
    <subcellularLocation>
        <location evidence="1">Nucleus</location>
    </subcellularLocation>
</comment>
<dbReference type="AlphaFoldDB" id="A0A316VUD8"/>
<dbReference type="Proteomes" id="UP000245783">
    <property type="component" value="Unassembled WGS sequence"/>
</dbReference>
<dbReference type="GO" id="GO:0005634">
    <property type="term" value="C:nucleus"/>
    <property type="evidence" value="ECO:0007669"/>
    <property type="project" value="UniProtKB-SubCell"/>
</dbReference>
<dbReference type="InterPro" id="IPR043094">
    <property type="entry name" value="Nab2/ZC3H14_N_sf"/>
</dbReference>
<dbReference type="InterPro" id="IPR049017">
    <property type="entry name" value="Nab2_Znf4"/>
</dbReference>
<dbReference type="GO" id="GO:0008270">
    <property type="term" value="F:zinc ion binding"/>
    <property type="evidence" value="ECO:0007669"/>
    <property type="project" value="UniProtKB-KW"/>
</dbReference>
<evidence type="ECO:0000256" key="5">
    <source>
        <dbReference type="ARBA" id="ARBA00022771"/>
    </source>
</evidence>
<dbReference type="InterPro" id="IPR040366">
    <property type="entry name" value="Nab2/ZC3H14"/>
</dbReference>
<evidence type="ECO:0000256" key="4">
    <source>
        <dbReference type="ARBA" id="ARBA00022737"/>
    </source>
</evidence>
<dbReference type="STRING" id="1522189.A0A316VUD8"/>
<evidence type="ECO:0000256" key="6">
    <source>
        <dbReference type="ARBA" id="ARBA00022833"/>
    </source>
</evidence>
<gene>
    <name evidence="10" type="ORF">IE81DRAFT_246030</name>
</gene>
<feature type="compositionally biased region" description="Polar residues" evidence="8">
    <location>
        <begin position="633"/>
        <end position="642"/>
    </location>
</feature>
<evidence type="ECO:0000256" key="8">
    <source>
        <dbReference type="SAM" id="MobiDB-lite"/>
    </source>
</evidence>
<reference evidence="10 11" key="1">
    <citation type="journal article" date="2018" name="Mol. Biol. Evol.">
        <title>Broad Genomic Sampling Reveals a Smut Pathogenic Ancestry of the Fungal Clade Ustilaginomycotina.</title>
        <authorList>
            <person name="Kijpornyongpan T."/>
            <person name="Mondo S.J."/>
            <person name="Barry K."/>
            <person name="Sandor L."/>
            <person name="Lee J."/>
            <person name="Lipzen A."/>
            <person name="Pangilinan J."/>
            <person name="LaButti K."/>
            <person name="Hainaut M."/>
            <person name="Henrissat B."/>
            <person name="Grigoriev I.V."/>
            <person name="Spatafora J.W."/>
            <person name="Aime M.C."/>
        </authorList>
    </citation>
    <scope>NUCLEOTIDE SEQUENCE [LARGE SCALE GENOMIC DNA]</scope>
    <source>
        <strain evidence="10 11">MCA 4658</strain>
    </source>
</reference>
<evidence type="ECO:0000256" key="2">
    <source>
        <dbReference type="ARBA" id="ARBA00008423"/>
    </source>
</evidence>
<feature type="compositionally biased region" description="Polar residues" evidence="8">
    <location>
        <begin position="349"/>
        <end position="358"/>
    </location>
</feature>
<keyword evidence="3" id="KW-0479">Metal-binding</keyword>
<dbReference type="InParanoid" id="A0A316VUD8"/>
<keyword evidence="6" id="KW-0862">Zinc</keyword>
<feature type="compositionally biased region" description="Basic and acidic residues" evidence="8">
    <location>
        <begin position="167"/>
        <end position="185"/>
    </location>
</feature>
<dbReference type="GeneID" id="37033140"/>
<accession>A0A316VUD8</accession>
<dbReference type="Gene3D" id="1.10.340.40">
    <property type="entry name" value="Nuclear abundant poly(A) RNA-bind protein 2, N-terminal domain"/>
    <property type="match status" value="1"/>
</dbReference>
<feature type="compositionally biased region" description="Basic and acidic residues" evidence="8">
    <location>
        <begin position="198"/>
        <end position="211"/>
    </location>
</feature>
<dbReference type="RefSeq" id="XP_025367213.1">
    <property type="nucleotide sequence ID" value="XM_025511270.1"/>
</dbReference>
<protein>
    <recommendedName>
        <fullName evidence="9">Nab2 type CCCH zinc finger 4 domain-containing protein</fullName>
    </recommendedName>
</protein>
<evidence type="ECO:0000256" key="3">
    <source>
        <dbReference type="ARBA" id="ARBA00022723"/>
    </source>
</evidence>
<dbReference type="GO" id="GO:0008143">
    <property type="term" value="F:poly(A) binding"/>
    <property type="evidence" value="ECO:0007669"/>
    <property type="project" value="InterPro"/>
</dbReference>
<dbReference type="GO" id="GO:0043488">
    <property type="term" value="P:regulation of mRNA stability"/>
    <property type="evidence" value="ECO:0007669"/>
    <property type="project" value="InterPro"/>
</dbReference>
<dbReference type="EMBL" id="KZ819432">
    <property type="protein sequence ID" value="PWN40053.1"/>
    <property type="molecule type" value="Genomic_DNA"/>
</dbReference>
<keyword evidence="7" id="KW-0539">Nucleus</keyword>
<keyword evidence="4" id="KW-0677">Repeat</keyword>
<evidence type="ECO:0000313" key="11">
    <source>
        <dbReference type="Proteomes" id="UP000245783"/>
    </source>
</evidence>